<dbReference type="STRING" id="299123.ENSLSDP00000018990"/>
<organism evidence="7 8">
    <name type="scientific">Lonchura striata</name>
    <name type="common">white-rumped munia</name>
    <dbReference type="NCBI Taxonomy" id="40157"/>
    <lineage>
        <taxon>Eukaryota</taxon>
        <taxon>Metazoa</taxon>
        <taxon>Chordata</taxon>
        <taxon>Craniata</taxon>
        <taxon>Vertebrata</taxon>
        <taxon>Euteleostomi</taxon>
        <taxon>Archelosauria</taxon>
        <taxon>Archosauria</taxon>
        <taxon>Dinosauria</taxon>
        <taxon>Saurischia</taxon>
        <taxon>Theropoda</taxon>
        <taxon>Coelurosauria</taxon>
        <taxon>Aves</taxon>
        <taxon>Neognathae</taxon>
        <taxon>Neoaves</taxon>
        <taxon>Telluraves</taxon>
        <taxon>Australaves</taxon>
        <taxon>Passeriformes</taxon>
        <taxon>Passeroidea</taxon>
        <taxon>Estrildidae</taxon>
        <taxon>Estrildinae</taxon>
        <taxon>Lonchura</taxon>
    </lineage>
</organism>
<dbReference type="CDD" id="cd00063">
    <property type="entry name" value="FN3"/>
    <property type="match status" value="1"/>
</dbReference>
<dbReference type="SUPFAM" id="SSF49265">
    <property type="entry name" value="Fibronectin type III"/>
    <property type="match status" value="2"/>
</dbReference>
<keyword evidence="8" id="KW-1185">Reference proteome</keyword>
<sequence length="966" mass="107109">MARGCADTFPEQLMPSPAWGLHASMALPALALTFFLALAPLLLALGQKRHDPENPWVYQEAGKCEAPSDWDSKLQFTPKKSNYALNEVVQLSCAEEFVPSVRQIQCISRGAQMQWNETATCKETCKKPHWDFRLQLAPEQESYRKNEEVILSCPKGFQTPFTHIKCAGKVLSVINGKPIHREAWTGKDSRGSVINIQPKFRVQCLEKCQKPQWDSRFIFDQEQGTFNPNEVVKMWCPEGYWPPPMEIKCVTLNPREGSTIPRSGWIVRNGTDTWHVMEGNLTCVDVLQVVPETLKVSSTSIKLNWTCMLPHMCQHIRARCQLEQHFSSNCEAEEVKVEEMLQGQEGMFTCSPLQPFTVYSVTISLLPSTILYTRLIRTKEMVPDKPEKLWLDHSTGSLRWKALSSCKGEIIGYQLNITTMRAEDGSFLEFSQVLVNQSVSEYMPPHQTAGSKYLVTVQGLTAAGAGAASQLEFQTYILGQPLGPWPGSAVTVVVVVVLLIPLSAGIIWFVLFRKKKKALPSKAEEDQYTDLQPYENLHGDNYCKIETFLEKDAGHAVASALDSLVLLRLHLAPDQVNYKKNEEVMLSCPEGFQPSFTRVKCSSEVQSFTGGKPVYREVWTVRNSRGAWVRIQSRVECSEVLQVDPETFEISSTSIKLKWTCRFPDACQGMRAMCQLAEPSSPPCEAEEVNGEQMLHGQEGTFTCSPLQPFTEYSVTIDLLPNTTLFSWLFTTEETVPDKPEQLWLDPDRGSLRWSSLPSCNGEIIGYQLSITARNAGDSSVLETERLRLNGSVTELRLPGHSPGSSYAVTIRGVTAAGAGAALMREFHGNSSSDSPRPQAISCRSARDIAPSQGTAVLPLRPIARGSEAAREHQLIVAATHDGSLIESICSGQPRLSNASVYLAALLNLTAPTDFVLGDGSRGQGQHNAALRPGRDYTALLRLGRLGPQAEKFTCVCYSFSVDKGG</sequence>
<dbReference type="InterPro" id="IPR003961">
    <property type="entry name" value="FN3_dom"/>
</dbReference>
<feature type="domain" description="Sushi" evidence="6">
    <location>
        <begin position="62"/>
        <end position="123"/>
    </location>
</feature>
<keyword evidence="4" id="KW-1133">Transmembrane helix</keyword>
<accession>A0A218UZ82</accession>
<feature type="domain" description="Fibronectin type-III" evidence="5">
    <location>
        <begin position="736"/>
        <end position="834"/>
    </location>
</feature>
<dbReference type="Pfam" id="PF00041">
    <property type="entry name" value="fn3"/>
    <property type="match status" value="1"/>
</dbReference>
<keyword evidence="4" id="KW-0472">Membrane</keyword>
<reference evidence="7 8" key="1">
    <citation type="submission" date="2017-05" db="EMBL/GenBank/DDBJ databases">
        <title>Genome of assembly of the Bengalese finch, Lonchura striata domestica.</title>
        <authorList>
            <person name="Colquitt B.M."/>
            <person name="Brainard M.S."/>
        </authorList>
    </citation>
    <scope>NUCLEOTIDE SEQUENCE [LARGE SCALE GENOMIC DNA]</scope>
    <source>
        <strain evidence="7">White83orange57</strain>
    </source>
</reference>
<comment type="caution">
    <text evidence="7">The sequence shown here is derived from an EMBL/GenBank/DDBJ whole genome shotgun (WGS) entry which is preliminary data.</text>
</comment>
<dbReference type="Gene3D" id="2.60.40.10">
    <property type="entry name" value="Immunoglobulins"/>
    <property type="match status" value="2"/>
</dbReference>
<dbReference type="InterPro" id="IPR013783">
    <property type="entry name" value="Ig-like_fold"/>
</dbReference>
<keyword evidence="1" id="KW-0677">Repeat</keyword>
<evidence type="ECO:0000256" key="2">
    <source>
        <dbReference type="ARBA" id="ARBA00023157"/>
    </source>
</evidence>
<feature type="transmembrane region" description="Helical" evidence="4">
    <location>
        <begin position="491"/>
        <end position="512"/>
    </location>
</feature>
<protein>
    <recommendedName>
        <fullName evidence="9">Fibronectin type-III domain-containing protein</fullName>
    </recommendedName>
</protein>
<evidence type="ECO:0000256" key="3">
    <source>
        <dbReference type="PROSITE-ProRule" id="PRU00302"/>
    </source>
</evidence>
<keyword evidence="3" id="KW-0768">Sushi</keyword>
<evidence type="ECO:0000259" key="6">
    <source>
        <dbReference type="PROSITE" id="PS50923"/>
    </source>
</evidence>
<evidence type="ECO:0000256" key="1">
    <source>
        <dbReference type="ARBA" id="ARBA00022737"/>
    </source>
</evidence>
<dbReference type="PANTHER" id="PTHR24051:SF6">
    <property type="entry name" value="FIBRONECTIN TYPE-III DOMAIN-CONTAINING PROTEIN-RELATED"/>
    <property type="match status" value="1"/>
</dbReference>
<keyword evidence="2" id="KW-1015">Disulfide bond</keyword>
<feature type="domain" description="Fibronectin type-III" evidence="5">
    <location>
        <begin position="382"/>
        <end position="481"/>
    </location>
</feature>
<dbReference type="PROSITE" id="PS50853">
    <property type="entry name" value="FN3"/>
    <property type="match status" value="2"/>
</dbReference>
<dbReference type="InterPro" id="IPR051622">
    <property type="entry name" value="R-tyr_protein_phosphatases"/>
</dbReference>
<dbReference type="AlphaFoldDB" id="A0A218UZ82"/>
<dbReference type="PROSITE" id="PS50923">
    <property type="entry name" value="SUSHI"/>
    <property type="match status" value="1"/>
</dbReference>
<dbReference type="PANTHER" id="PTHR24051">
    <property type="entry name" value="SUSHI DOMAIN-CONTAINING PROTEIN 1"/>
    <property type="match status" value="1"/>
</dbReference>
<dbReference type="InterPro" id="IPR000436">
    <property type="entry name" value="Sushi_SCR_CCP_dom"/>
</dbReference>
<dbReference type="SMART" id="SM00060">
    <property type="entry name" value="FN3"/>
    <property type="match status" value="3"/>
</dbReference>
<evidence type="ECO:0000256" key="4">
    <source>
        <dbReference type="SAM" id="Phobius"/>
    </source>
</evidence>
<comment type="caution">
    <text evidence="3">Lacks conserved residue(s) required for the propagation of feature annotation.</text>
</comment>
<evidence type="ECO:0000313" key="8">
    <source>
        <dbReference type="Proteomes" id="UP000197619"/>
    </source>
</evidence>
<evidence type="ECO:0000259" key="5">
    <source>
        <dbReference type="PROSITE" id="PS50853"/>
    </source>
</evidence>
<proteinExistence type="predicted"/>
<dbReference type="InterPro" id="IPR036116">
    <property type="entry name" value="FN3_sf"/>
</dbReference>
<gene>
    <name evidence="7" type="ORF">RLOC_00015110</name>
</gene>
<feature type="transmembrane region" description="Helical" evidence="4">
    <location>
        <begin position="19"/>
        <end position="45"/>
    </location>
</feature>
<dbReference type="Proteomes" id="UP000197619">
    <property type="component" value="Unassembled WGS sequence"/>
</dbReference>
<dbReference type="EMBL" id="MUZQ01000092">
    <property type="protein sequence ID" value="OWK58750.1"/>
    <property type="molecule type" value="Genomic_DNA"/>
</dbReference>
<evidence type="ECO:0000313" key="7">
    <source>
        <dbReference type="EMBL" id="OWK58750.1"/>
    </source>
</evidence>
<evidence type="ECO:0008006" key="9">
    <source>
        <dbReference type="Google" id="ProtNLM"/>
    </source>
</evidence>
<name>A0A218UZ82_9PASE</name>
<keyword evidence="4" id="KW-0812">Transmembrane</keyword>